<gene>
    <name evidence="1" type="ORF">Pan44_40970</name>
</gene>
<organism evidence="1 2">
    <name type="scientific">Caulifigura coniformis</name>
    <dbReference type="NCBI Taxonomy" id="2527983"/>
    <lineage>
        <taxon>Bacteria</taxon>
        <taxon>Pseudomonadati</taxon>
        <taxon>Planctomycetota</taxon>
        <taxon>Planctomycetia</taxon>
        <taxon>Planctomycetales</taxon>
        <taxon>Planctomycetaceae</taxon>
        <taxon>Caulifigura</taxon>
    </lineage>
</organism>
<protein>
    <submittedName>
        <fullName evidence="1">Uncharacterized protein</fullName>
    </submittedName>
</protein>
<dbReference type="Proteomes" id="UP000315700">
    <property type="component" value="Chromosome"/>
</dbReference>
<keyword evidence="2" id="KW-1185">Reference proteome</keyword>
<evidence type="ECO:0000313" key="1">
    <source>
        <dbReference type="EMBL" id="QDT56047.1"/>
    </source>
</evidence>
<accession>A0A517SIU9</accession>
<sequence>MIQWLAAGVGFPECLGLVVIPMGCRQNEMDVGEAVHRSNGVRRLHR</sequence>
<dbReference type="EMBL" id="CP036271">
    <property type="protein sequence ID" value="QDT56047.1"/>
    <property type="molecule type" value="Genomic_DNA"/>
</dbReference>
<dbReference type="InParanoid" id="A0A517SIU9"/>
<dbReference type="AlphaFoldDB" id="A0A517SIU9"/>
<evidence type="ECO:0000313" key="2">
    <source>
        <dbReference type="Proteomes" id="UP000315700"/>
    </source>
</evidence>
<reference evidence="1 2" key="1">
    <citation type="submission" date="2019-02" db="EMBL/GenBank/DDBJ databases">
        <title>Deep-cultivation of Planctomycetes and their phenomic and genomic characterization uncovers novel biology.</title>
        <authorList>
            <person name="Wiegand S."/>
            <person name="Jogler M."/>
            <person name="Boedeker C."/>
            <person name="Pinto D."/>
            <person name="Vollmers J."/>
            <person name="Rivas-Marin E."/>
            <person name="Kohn T."/>
            <person name="Peeters S.H."/>
            <person name="Heuer A."/>
            <person name="Rast P."/>
            <person name="Oberbeckmann S."/>
            <person name="Bunk B."/>
            <person name="Jeske O."/>
            <person name="Meyerdierks A."/>
            <person name="Storesund J.E."/>
            <person name="Kallscheuer N."/>
            <person name="Luecker S."/>
            <person name="Lage O.M."/>
            <person name="Pohl T."/>
            <person name="Merkel B.J."/>
            <person name="Hornburger P."/>
            <person name="Mueller R.-W."/>
            <person name="Bruemmer F."/>
            <person name="Labrenz M."/>
            <person name="Spormann A.M."/>
            <person name="Op den Camp H."/>
            <person name="Overmann J."/>
            <person name="Amann R."/>
            <person name="Jetten M.S.M."/>
            <person name="Mascher T."/>
            <person name="Medema M.H."/>
            <person name="Devos D.P."/>
            <person name="Kaster A.-K."/>
            <person name="Ovreas L."/>
            <person name="Rohde M."/>
            <person name="Galperin M.Y."/>
            <person name="Jogler C."/>
        </authorList>
    </citation>
    <scope>NUCLEOTIDE SEQUENCE [LARGE SCALE GENOMIC DNA]</scope>
    <source>
        <strain evidence="1 2">Pan44</strain>
    </source>
</reference>
<name>A0A517SIU9_9PLAN</name>
<dbReference type="KEGG" id="ccos:Pan44_40970"/>
<proteinExistence type="predicted"/>